<comment type="caution">
    <text evidence="2">The sequence shown here is derived from an EMBL/GenBank/DDBJ whole genome shotgun (WGS) entry which is preliminary data.</text>
</comment>
<sequence length="133" mass="15302">MIIMILIAILQIIFSIGIVGFWIYFLLVENKNPERTKVYLVFEKSFIIPDLGWVTPCLLISAFGLITNQKFWIFFSISAGSAILFLFFLDFSFNVQQGNYKKEKRKDNIIEIAVNILSAVSGPLFMLYGYINL</sequence>
<dbReference type="AlphaFoldDB" id="A0A0F9K9D5"/>
<reference evidence="2" key="1">
    <citation type="journal article" date="2015" name="Nature">
        <title>Complex archaea that bridge the gap between prokaryotes and eukaryotes.</title>
        <authorList>
            <person name="Spang A."/>
            <person name="Saw J.H."/>
            <person name="Jorgensen S.L."/>
            <person name="Zaremba-Niedzwiedzka K."/>
            <person name="Martijn J."/>
            <person name="Lind A.E."/>
            <person name="van Eijk R."/>
            <person name="Schleper C."/>
            <person name="Guy L."/>
            <person name="Ettema T.J."/>
        </authorList>
    </citation>
    <scope>NUCLEOTIDE SEQUENCE</scope>
</reference>
<protein>
    <submittedName>
        <fullName evidence="2">Uncharacterized protein</fullName>
    </submittedName>
</protein>
<keyword evidence="1" id="KW-1133">Transmembrane helix</keyword>
<evidence type="ECO:0000256" key="1">
    <source>
        <dbReference type="SAM" id="Phobius"/>
    </source>
</evidence>
<proteinExistence type="predicted"/>
<keyword evidence="1" id="KW-0812">Transmembrane</keyword>
<feature type="transmembrane region" description="Helical" evidence="1">
    <location>
        <begin position="47"/>
        <end position="66"/>
    </location>
</feature>
<feature type="transmembrane region" description="Helical" evidence="1">
    <location>
        <begin position="112"/>
        <end position="131"/>
    </location>
</feature>
<gene>
    <name evidence="2" type="ORF">LCGC14_1662900</name>
</gene>
<name>A0A0F9K9D5_9ZZZZ</name>
<keyword evidence="1" id="KW-0472">Membrane</keyword>
<evidence type="ECO:0000313" key="2">
    <source>
        <dbReference type="EMBL" id="KKM18713.1"/>
    </source>
</evidence>
<feature type="transmembrane region" description="Helical" evidence="1">
    <location>
        <begin position="72"/>
        <end position="91"/>
    </location>
</feature>
<organism evidence="2">
    <name type="scientific">marine sediment metagenome</name>
    <dbReference type="NCBI Taxonomy" id="412755"/>
    <lineage>
        <taxon>unclassified sequences</taxon>
        <taxon>metagenomes</taxon>
        <taxon>ecological metagenomes</taxon>
    </lineage>
</organism>
<feature type="transmembrane region" description="Helical" evidence="1">
    <location>
        <begin position="6"/>
        <end position="27"/>
    </location>
</feature>
<accession>A0A0F9K9D5</accession>
<dbReference type="EMBL" id="LAZR01014162">
    <property type="protein sequence ID" value="KKM18713.1"/>
    <property type="molecule type" value="Genomic_DNA"/>
</dbReference>